<feature type="binding site" evidence="7">
    <location>
        <position position="89"/>
    </location>
    <ligand>
        <name>Mg(2+)</name>
        <dbReference type="ChEBI" id="CHEBI:18420"/>
        <label>1</label>
        <note>catalytic</note>
    </ligand>
</feature>
<reference evidence="10 11" key="1">
    <citation type="submission" date="2017-07" db="EMBL/GenBank/DDBJ databases">
        <title>Isolation and whole genome analysis of endospore-forming bacteria from heroin.</title>
        <authorList>
            <person name="Kalinowski J."/>
            <person name="Ahrens B."/>
            <person name="Al-Dilaimi A."/>
            <person name="Winkler A."/>
            <person name="Wibberg D."/>
            <person name="Schleenbecker U."/>
            <person name="Ruckert C."/>
            <person name="Wolfel R."/>
            <person name="Grass G."/>
        </authorList>
    </citation>
    <scope>NUCLEOTIDE SEQUENCE [LARGE SCALE GENOMIC DNA]</scope>
    <source>
        <strain evidence="10 11">7537-G1</strain>
    </source>
</reference>
<evidence type="ECO:0000256" key="1">
    <source>
        <dbReference type="ARBA" id="ARBA00001033"/>
    </source>
</evidence>
<evidence type="ECO:0000256" key="2">
    <source>
        <dbReference type="ARBA" id="ARBA00001946"/>
    </source>
</evidence>
<dbReference type="Pfam" id="PF00459">
    <property type="entry name" value="Inositol_P"/>
    <property type="match status" value="1"/>
</dbReference>
<dbReference type="Gene3D" id="3.30.540.10">
    <property type="entry name" value="Fructose-1,6-Bisphosphatase, subunit A, domain 1"/>
    <property type="match status" value="1"/>
</dbReference>
<dbReference type="CDD" id="cd01639">
    <property type="entry name" value="IMPase"/>
    <property type="match status" value="1"/>
</dbReference>
<dbReference type="GO" id="GO:0007165">
    <property type="term" value="P:signal transduction"/>
    <property type="evidence" value="ECO:0007669"/>
    <property type="project" value="TreeGrafter"/>
</dbReference>
<dbReference type="EC" id="3.1.3.25" evidence="8"/>
<dbReference type="PANTHER" id="PTHR20854:SF4">
    <property type="entry name" value="INOSITOL-1-MONOPHOSPHATASE-RELATED"/>
    <property type="match status" value="1"/>
</dbReference>
<comment type="similarity">
    <text evidence="3 8">Belongs to the inositol monophosphatase superfamily.</text>
</comment>
<feature type="binding site" evidence="7">
    <location>
        <position position="232"/>
    </location>
    <ligand>
        <name>Mg(2+)</name>
        <dbReference type="ChEBI" id="CHEBI:18420"/>
        <label>1</label>
        <note>catalytic</note>
    </ligand>
</feature>
<evidence type="ECO:0000313" key="12">
    <source>
        <dbReference type="Proteomes" id="UP000435177"/>
    </source>
</evidence>
<accession>A0A268ETQ0</accession>
<dbReference type="GO" id="GO:0046872">
    <property type="term" value="F:metal ion binding"/>
    <property type="evidence" value="ECO:0007669"/>
    <property type="project" value="UniProtKB-KW"/>
</dbReference>
<evidence type="ECO:0000313" key="11">
    <source>
        <dbReference type="Proteomes" id="UP000215596"/>
    </source>
</evidence>
<comment type="catalytic activity">
    <reaction evidence="1 8">
        <text>a myo-inositol phosphate + H2O = myo-inositol + phosphate</text>
        <dbReference type="Rhea" id="RHEA:24056"/>
        <dbReference type="ChEBI" id="CHEBI:15377"/>
        <dbReference type="ChEBI" id="CHEBI:17268"/>
        <dbReference type="ChEBI" id="CHEBI:43474"/>
        <dbReference type="ChEBI" id="CHEBI:84139"/>
        <dbReference type="EC" id="3.1.3.25"/>
    </reaction>
</comment>
<dbReference type="Proteomes" id="UP000215596">
    <property type="component" value="Unassembled WGS sequence"/>
</dbReference>
<evidence type="ECO:0000313" key="10">
    <source>
        <dbReference type="EMBL" id="PAD76492.1"/>
    </source>
</evidence>
<keyword evidence="4 7" id="KW-0479">Metal-binding</keyword>
<dbReference type="OrthoDB" id="9772456at2"/>
<comment type="cofactor">
    <cofactor evidence="2 7 8">
        <name>Mg(2+)</name>
        <dbReference type="ChEBI" id="CHEBI:18420"/>
    </cofactor>
</comment>
<dbReference type="Gene3D" id="3.40.190.80">
    <property type="match status" value="1"/>
</dbReference>
<comment type="caution">
    <text evidence="10">The sequence shown here is derived from an EMBL/GenBank/DDBJ whole genome shotgun (WGS) entry which is preliminary data.</text>
</comment>
<evidence type="ECO:0000256" key="3">
    <source>
        <dbReference type="ARBA" id="ARBA00009759"/>
    </source>
</evidence>
<proteinExistence type="inferred from homology"/>
<dbReference type="EMBL" id="NPBY01000038">
    <property type="protein sequence ID" value="PAD76492.1"/>
    <property type="molecule type" value="Genomic_DNA"/>
</dbReference>
<evidence type="ECO:0000256" key="8">
    <source>
        <dbReference type="RuleBase" id="RU364068"/>
    </source>
</evidence>
<dbReference type="GO" id="GO:0008934">
    <property type="term" value="F:inositol monophosphate 1-phosphatase activity"/>
    <property type="evidence" value="ECO:0007669"/>
    <property type="project" value="InterPro"/>
</dbReference>
<dbReference type="GO" id="GO:0046854">
    <property type="term" value="P:phosphatidylinositol phosphate biosynthetic process"/>
    <property type="evidence" value="ECO:0007669"/>
    <property type="project" value="InterPro"/>
</dbReference>
<sequence>MTAGSRGVGIVINQMRTCDGMNVEQWMKDMEEWGEQVAAFQRETKREQQLKVSTKGHEMDFVTNVDLKSEDMLVQRISEKYPDHSILTEERGLIDKQSDYLWVIDPIDGTTNFIHGFPMSSISVALQYKGITQAGIVYAPWMAMKFSAIRERGAYLNGERIAVSQTCELRHSLLATGFPAGDSQSTVNLAYFNRMIRKVSGIRRTGSAALDLCFVAASFLDGYWEFDLSDWDMCAGALIAKEAGAIVLNKDMDNHRLLICCNPRIFDVLQAGLLEQEEY</sequence>
<evidence type="ECO:0000256" key="7">
    <source>
        <dbReference type="PIRSR" id="PIRSR600760-2"/>
    </source>
</evidence>
<dbReference type="PROSITE" id="PS00629">
    <property type="entry name" value="IMP_1"/>
    <property type="match status" value="1"/>
</dbReference>
<name>A0A268ETQ0_9BACL</name>
<dbReference type="InterPro" id="IPR020583">
    <property type="entry name" value="Inositol_monoP_metal-BS"/>
</dbReference>
<protein>
    <recommendedName>
        <fullName evidence="8">Inositol-1-monophosphatase</fullName>
        <ecNumber evidence="8">3.1.3.25</ecNumber>
    </recommendedName>
</protein>
<organism evidence="10 11">
    <name type="scientific">Paenibacillus campinasensis</name>
    <dbReference type="NCBI Taxonomy" id="66347"/>
    <lineage>
        <taxon>Bacteria</taxon>
        <taxon>Bacillati</taxon>
        <taxon>Bacillota</taxon>
        <taxon>Bacilli</taxon>
        <taxon>Bacillales</taxon>
        <taxon>Paenibacillaceae</taxon>
        <taxon>Paenibacillus</taxon>
    </lineage>
</organism>
<keyword evidence="6 7" id="KW-0460">Magnesium</keyword>
<evidence type="ECO:0000256" key="4">
    <source>
        <dbReference type="ARBA" id="ARBA00022723"/>
    </source>
</evidence>
<dbReference type="FunFam" id="3.30.540.10:FF:000003">
    <property type="entry name" value="Inositol-1-monophosphatase"/>
    <property type="match status" value="1"/>
</dbReference>
<feature type="binding site" evidence="7">
    <location>
        <position position="108"/>
    </location>
    <ligand>
        <name>Mg(2+)</name>
        <dbReference type="ChEBI" id="CHEBI:18420"/>
        <label>1</label>
        <note>catalytic</note>
    </ligand>
</feature>
<feature type="binding site" evidence="7">
    <location>
        <position position="107"/>
    </location>
    <ligand>
        <name>Mg(2+)</name>
        <dbReference type="ChEBI" id="CHEBI:18420"/>
        <label>1</label>
        <note>catalytic</note>
    </ligand>
</feature>
<keyword evidence="5 8" id="KW-0378">Hydrolase</keyword>
<dbReference type="AlphaFoldDB" id="A0A268ETQ0"/>
<dbReference type="InterPro" id="IPR033942">
    <property type="entry name" value="IMPase"/>
</dbReference>
<dbReference type="SUPFAM" id="SSF56655">
    <property type="entry name" value="Carbohydrate phosphatase"/>
    <property type="match status" value="1"/>
</dbReference>
<feature type="binding site" evidence="7">
    <location>
        <position position="105"/>
    </location>
    <ligand>
        <name>Mg(2+)</name>
        <dbReference type="ChEBI" id="CHEBI:18420"/>
        <label>1</label>
        <note>catalytic</note>
    </ligand>
</feature>
<dbReference type="EMBL" id="WOAA01000011">
    <property type="protein sequence ID" value="MUG67083.1"/>
    <property type="molecule type" value="Genomic_DNA"/>
</dbReference>
<evidence type="ECO:0000256" key="6">
    <source>
        <dbReference type="ARBA" id="ARBA00022842"/>
    </source>
</evidence>
<dbReference type="PROSITE" id="PS00630">
    <property type="entry name" value="IMP_2"/>
    <property type="match status" value="1"/>
</dbReference>
<evidence type="ECO:0000256" key="5">
    <source>
        <dbReference type="ARBA" id="ARBA00022801"/>
    </source>
</evidence>
<evidence type="ECO:0000313" key="9">
    <source>
        <dbReference type="EMBL" id="MUG67083.1"/>
    </source>
</evidence>
<dbReference type="GO" id="GO:0006020">
    <property type="term" value="P:inositol metabolic process"/>
    <property type="evidence" value="ECO:0007669"/>
    <property type="project" value="TreeGrafter"/>
</dbReference>
<keyword evidence="12" id="KW-1185">Reference proteome</keyword>
<reference evidence="9 12" key="2">
    <citation type="submission" date="2019-11" db="EMBL/GenBank/DDBJ databases">
        <title>Draft genome sequences of five Paenibacillus species of dairy origin.</title>
        <authorList>
            <person name="Olajide A.M."/>
            <person name="Chen S."/>
            <person name="Lapointe G."/>
        </authorList>
    </citation>
    <scope>NUCLEOTIDE SEQUENCE [LARGE SCALE GENOMIC DNA]</scope>
    <source>
        <strain evidence="9 12">3CS1</strain>
    </source>
</reference>
<dbReference type="Proteomes" id="UP000435177">
    <property type="component" value="Unassembled WGS sequence"/>
</dbReference>
<dbReference type="PANTHER" id="PTHR20854">
    <property type="entry name" value="INOSITOL MONOPHOSPHATASE"/>
    <property type="match status" value="1"/>
</dbReference>
<dbReference type="InterPro" id="IPR000760">
    <property type="entry name" value="Inositol_monophosphatase-like"/>
</dbReference>
<gene>
    <name evidence="10" type="ORF">CHH67_12825</name>
    <name evidence="9" type="ORF">GNP94_13880</name>
</gene>
<dbReference type="PRINTS" id="PR00377">
    <property type="entry name" value="IMPHPHTASES"/>
</dbReference>
<dbReference type="InterPro" id="IPR020550">
    <property type="entry name" value="Inositol_monophosphatase_CS"/>
</dbReference>